<feature type="compositionally biased region" description="Polar residues" evidence="2">
    <location>
        <begin position="2693"/>
        <end position="2703"/>
    </location>
</feature>
<feature type="compositionally biased region" description="Basic and acidic residues" evidence="2">
    <location>
        <begin position="243"/>
        <end position="282"/>
    </location>
</feature>
<feature type="region of interest" description="Disordered" evidence="2">
    <location>
        <begin position="2461"/>
        <end position="2957"/>
    </location>
</feature>
<feature type="compositionally biased region" description="Polar residues" evidence="2">
    <location>
        <begin position="2001"/>
        <end position="2013"/>
    </location>
</feature>
<feature type="region of interest" description="Disordered" evidence="2">
    <location>
        <begin position="1382"/>
        <end position="1401"/>
    </location>
</feature>
<keyword evidence="1" id="KW-0175">Coiled coil</keyword>
<name>A0A0G4I376_9ALVE</name>
<feature type="compositionally biased region" description="Basic and acidic residues" evidence="2">
    <location>
        <begin position="2623"/>
        <end position="2639"/>
    </location>
</feature>
<feature type="compositionally biased region" description="Basic residues" evidence="2">
    <location>
        <begin position="1429"/>
        <end position="1443"/>
    </location>
</feature>
<feature type="compositionally biased region" description="Basic and acidic residues" evidence="2">
    <location>
        <begin position="2788"/>
        <end position="2803"/>
    </location>
</feature>
<feature type="region of interest" description="Disordered" evidence="2">
    <location>
        <begin position="1424"/>
        <end position="1610"/>
    </location>
</feature>
<feature type="compositionally biased region" description="Polar residues" evidence="2">
    <location>
        <begin position="151"/>
        <end position="160"/>
    </location>
</feature>
<organism evidence="3">
    <name type="scientific">Chromera velia CCMP2878</name>
    <dbReference type="NCBI Taxonomy" id="1169474"/>
    <lineage>
        <taxon>Eukaryota</taxon>
        <taxon>Sar</taxon>
        <taxon>Alveolata</taxon>
        <taxon>Colpodellida</taxon>
        <taxon>Chromeraceae</taxon>
        <taxon>Chromera</taxon>
    </lineage>
</organism>
<feature type="compositionally biased region" description="Basic and acidic residues" evidence="2">
    <location>
        <begin position="2898"/>
        <end position="2910"/>
    </location>
</feature>
<proteinExistence type="predicted"/>
<feature type="region of interest" description="Disordered" evidence="2">
    <location>
        <begin position="373"/>
        <end position="418"/>
    </location>
</feature>
<feature type="region of interest" description="Disordered" evidence="2">
    <location>
        <begin position="151"/>
        <end position="183"/>
    </location>
</feature>
<feature type="region of interest" description="Disordered" evidence="2">
    <location>
        <begin position="1038"/>
        <end position="1077"/>
    </location>
</feature>
<feature type="region of interest" description="Disordered" evidence="2">
    <location>
        <begin position="2268"/>
        <end position="2388"/>
    </location>
</feature>
<feature type="compositionally biased region" description="Polar residues" evidence="2">
    <location>
        <begin position="1113"/>
        <end position="1122"/>
    </location>
</feature>
<feature type="coiled-coil region" evidence="1">
    <location>
        <begin position="803"/>
        <end position="862"/>
    </location>
</feature>
<feature type="compositionally biased region" description="Acidic residues" evidence="2">
    <location>
        <begin position="283"/>
        <end position="292"/>
    </location>
</feature>
<protein>
    <submittedName>
        <fullName evidence="3">Uncharacterized protein</fullName>
    </submittedName>
</protein>
<feature type="compositionally biased region" description="Polar residues" evidence="2">
    <location>
        <begin position="2736"/>
        <end position="2753"/>
    </location>
</feature>
<feature type="compositionally biased region" description="Low complexity" evidence="2">
    <location>
        <begin position="959"/>
        <end position="968"/>
    </location>
</feature>
<feature type="compositionally biased region" description="Polar residues" evidence="2">
    <location>
        <begin position="1964"/>
        <end position="1975"/>
    </location>
</feature>
<feature type="compositionally biased region" description="Low complexity" evidence="2">
    <location>
        <begin position="1251"/>
        <end position="1264"/>
    </location>
</feature>
<dbReference type="EMBL" id="CDMZ01004925">
    <property type="protein sequence ID" value="CEM51372.1"/>
    <property type="molecule type" value="Genomic_DNA"/>
</dbReference>
<feature type="compositionally biased region" description="Basic and acidic residues" evidence="2">
    <location>
        <begin position="1270"/>
        <end position="1284"/>
    </location>
</feature>
<feature type="region of interest" description="Disordered" evidence="2">
    <location>
        <begin position="2971"/>
        <end position="3152"/>
    </location>
</feature>
<feature type="compositionally biased region" description="Basic residues" evidence="2">
    <location>
        <begin position="1453"/>
        <end position="1474"/>
    </location>
</feature>
<feature type="compositionally biased region" description="Polar residues" evidence="2">
    <location>
        <begin position="1144"/>
        <end position="1155"/>
    </location>
</feature>
<dbReference type="VEuPathDB" id="CryptoDB:Cvel_10571"/>
<feature type="compositionally biased region" description="Acidic residues" evidence="2">
    <location>
        <begin position="2141"/>
        <end position="2150"/>
    </location>
</feature>
<feature type="compositionally biased region" description="Low complexity" evidence="2">
    <location>
        <begin position="2987"/>
        <end position="3000"/>
    </location>
</feature>
<feature type="region of interest" description="Disordered" evidence="2">
    <location>
        <begin position="926"/>
        <end position="974"/>
    </location>
</feature>
<feature type="compositionally biased region" description="Basic and acidic residues" evidence="2">
    <location>
        <begin position="692"/>
        <end position="701"/>
    </location>
</feature>
<feature type="compositionally biased region" description="Gly residues" evidence="2">
    <location>
        <begin position="162"/>
        <end position="173"/>
    </location>
</feature>
<feature type="region of interest" description="Disordered" evidence="2">
    <location>
        <begin position="1331"/>
        <end position="1375"/>
    </location>
</feature>
<feature type="coiled-coil region" evidence="1">
    <location>
        <begin position="418"/>
        <end position="485"/>
    </location>
</feature>
<feature type="compositionally biased region" description="Polar residues" evidence="2">
    <location>
        <begin position="2341"/>
        <end position="2350"/>
    </location>
</feature>
<gene>
    <name evidence="3" type="ORF">Cvel_10571</name>
</gene>
<feature type="compositionally biased region" description="Basic and acidic residues" evidence="2">
    <location>
        <begin position="2815"/>
        <end position="2824"/>
    </location>
</feature>
<evidence type="ECO:0000256" key="2">
    <source>
        <dbReference type="SAM" id="MobiDB-lite"/>
    </source>
</evidence>
<feature type="compositionally biased region" description="Low complexity" evidence="2">
    <location>
        <begin position="1213"/>
        <end position="1227"/>
    </location>
</feature>
<sequence length="3152" mass="346114">MLVNGPLRFDHFDFDLQHELVELLALDSHKSAGGSPSPMLLRKKLPQLIESLRRSLRSNIKGTMLGIKRAFAKIRDAEVRKRETVMKQVRIALVNVKRVHRARVTFLWTLIRSMVWLTIARLRLAARVRRQQFIFRMGAGSMLSVHGSQLTEDTVGTDPTSPGGGGGGAGGGSSSKKKGQPNPELLEKKTRWELLAAQTMGLIQKGLLEMREAVPENRNRLNALINELSKAERVIMNHQRRKEAREEAEAEAEREREAERIREETERESRARMAELKLRDLSSDEEEDEDGGGDMREGNFRRRTAFNAPHFKHIGEALTIQESAKANEKKIRQQMAEELARMTREEIMRDLRTPRNGDSSSGRLRKAIDRRNSFAYGEERAARRKPPRGRQKNVREFEDVDLRRRPMEEDEENVDGPAQTLADAVKAAEKELELEMQQALDREKKKVQEKQRAAEREKERLLAARKAAEQRKKRAMRRASQIKLEMEKPSDSKWPLLLNVGPVKNPFTVAPWIAYSDRLVRLQEDALSRRQATSTKKKKKKKKDEKEEEMQKAPFLTYPAFRPAHSAITKLNVWFGKYLSLRTELFLRLVKAKAGERVAESLRAVVGVVKTQQYYKGELQQLRGMIRLLEGLIKEEEEKLETAAELERLRREAAGKDEENQMNRRDSFSVMRRLSMLLLNEDQQKDGTGPGGDREAAEDSFREQLARQVHHLLEILEAAVATLYLKNDKLGAKERREGKKKAEDVMMDLLEQITVLVREKSARIRAKAKYLIQLSMEKAEKERGAEDSAEVSPILPLDEAVKQAVLQEILSLAEQKISKLREDLTVSKRTDLEGLLQQTRAMGELNERLESLELMRVTAHRELVGDDNEGDGQSPGRRGLPPQILGIAQKLKAGKMRLGEMHAWSSDWKDKRENFEIQILGYLMGGDGTSSPSPKPVGSGSFDAGEDQQGGRTERSDQESPSVSPSSHRSSKTLRFKLFEGEGSDSASEGEQSELKDLEREMELLASGIARMPTRRLNGKERESSVIRTAALMDDVLFGESKDRKGQPTRRGTRRLTGKGRSGKGRRGTQSEPVLGDERVQFSGREKASDMIAFFKDKKAGESLESMRHRQKISQNAETIGQSRLKKAAQILSRNQGGKRRSLLNFSPIHTQSAGENAAAKSLDDLLAKAEADKKGEKKSGSGIQESPLKREESNVSDAQGKGLSSRRRSRRSVSAATSNSAAVSSSHEGGALSPKAKRMTMQGTKGQAKGSGVDLDSLLLLGSPKNSPRKLDENASGKTKDTETLPSFLPSVSSATRFLHSPQNKNRRPATVGGRTSDLLDFFRSLDGGADEEDDHHLSTSSRQRQTQHRKNTDDPNRSIDSSGGSPQRSRKGNEVVKNRISLHQQNSFQWTHRGSERRRLSSLKDGIDFESAPRSIALMPAYSGTKLRARKKDGRYGRASKRGPPSQKTLKSGRSHRGRSRGRSSRSGRARTPRSDGGTSRCEDPLCGVKAPPEPRRRKAAWGVRPGQSEASSRQPSFARDLSKSKSHYTRTSDEGSEFSEGDSPMKIRSAAPSQRAKTAPCTERRPGSPSTILEAPHEVIRERQQGLQHRRGSSDGEYSPRVRTNLQYDHMRVNSSRSRSLAMKLREATEQPLQLKQATLFSPPSPQPQERPHRFAEANADEDKDEGPDRFNFRAAAAADLSDAYTESPKPTRRIARKGTQQSEHMQRKLNSLPSTTKMNQSKSSLRAAVAPPPTAEGESKPVEENPGPSMASPGKLMGSKKPRPSLSKHLLIARAFPSSSSVGSRSSLALKSAMTSSEANSGSEEDKPVEVDALSVSGSDRSSKLLKAYELDSEDDEEEAEEESADASSAESHADRQKGFTDNREVIQKSKSSNDLEKEKELLNARRESIPLPRGWKALPPPAPVLQEGHESLREDSSPAQANTDHKEIQANEGSADKDDGMAAFPQGSPSRPISSRSGVQSDVSPTLNQTRVKKTSSDSSGAFRSQPEEHTDKSRISATDRLSSSIIDKTSLLPEAQARQQKHRAASMHALEPALDMLSKISNVRDLQQKKRAAERRKSSQAQAVRRKSSLHQMPQRRKSNRTHSTSTAGLDGVKLMLASLQNKDARSNPQSPFVQPQENPTAEIQTDCLTPTAGDDFEEEEEDSSGEKRVSLDVFQLPAPADGQNDAATSAHGGGASDQTSTLTAHGEGTEKEGVVETQSEGEGLSHAQKVSTDSLTLPIARAPVKVSSSSGERTSERDINCVTVECSGIGKKSPTWMAVTILPSEGESRSRGVRKGAPVRERASRQESVRSSCNGDSRASSAARRMTAQPGQGGADRDHAARTIHSSGRDRTRQTGPVSQLSLSELVAADQGEHSDTPSGVQPRVCNRQVEGDGDFPSGSQTFINLAPFAASQTGGFRPFGSSGGSPSLRTTRLRQTLSQTQRAAAAAAAATAAEKAMISPEALTRSWGFLTHRSAADPSARPPPTARAPGEEESAPHPSGFSRSPRGRDGRSPRTSTDRGGTNRAGVTSSLPPSDRAPVLMRSPARGPGAHRAGRIQTFYVDTRNEWGGRENQGRSQGETETSFPALPMGRAVAFPENPSATLPSLAPRGGEFNRWRSGRHRSPGGAASGSLRSSEIDDRPGDKEKNERGDGISSSSGGEEKKEPLACPVDAIPVSRSQQAPSFSPIRFPLTPQPPSPHARQSPGEKTSATSHRTNAIHERGAPRMAATVAQWRRTNRTATERLRGNKLQTGEFQTTRKQNTMPTSGEKRVPTASYSHGFKLKFEPTQSQSQPLPSHRSALREGWNDAQEGRGEPPDGAGGGAAEEGISKRGEEVRGGNANKHAQQGTFRKQERETDPDSLSTYANPLRPHRVPPGLVSGRDRHLASPVSSSRLGGGGGVSGIREEEEAGERGDETQREKLRYSPHASNTKPEKIPNPRTDMPTSPRSAHSGACVEEGTGIPASNVPTEGKVVDEGLSLLTVTSGQRGRLPSLPPLHPPGSLSASLSLPISSRTDISGPHGTNSKDRGQPVDATLSKLTAVLPIISSGRGASEKQATVATERERERQKENIRKQRDHPEEGGSGLEGPTGNPPKSLSDSHPQALYAEKVHTTATAGGHQKVRLQRLQALRQMKRQSEIRGSIDEPQSYLEEKRRGRNLKEKYSS</sequence>
<feature type="compositionally biased region" description="Low complexity" evidence="2">
    <location>
        <begin position="1952"/>
        <end position="1963"/>
    </location>
</feature>
<evidence type="ECO:0000313" key="3">
    <source>
        <dbReference type="EMBL" id="CEM51372.1"/>
    </source>
</evidence>
<feature type="region of interest" description="Disordered" evidence="2">
    <location>
        <begin position="863"/>
        <end position="882"/>
    </location>
</feature>
<feature type="compositionally biased region" description="Polar residues" evidence="2">
    <location>
        <begin position="1797"/>
        <end position="1806"/>
    </location>
</feature>
<feature type="compositionally biased region" description="Polar residues" evidence="2">
    <location>
        <begin position="1383"/>
        <end position="1394"/>
    </location>
</feature>
<feature type="compositionally biased region" description="Basic residues" evidence="2">
    <location>
        <begin position="382"/>
        <end position="392"/>
    </location>
</feature>
<feature type="compositionally biased region" description="Basic and acidic residues" evidence="2">
    <location>
        <begin position="393"/>
        <end position="407"/>
    </location>
</feature>
<feature type="compositionally biased region" description="Basic and acidic residues" evidence="2">
    <location>
        <begin position="3048"/>
        <end position="3068"/>
    </location>
</feature>
<feature type="compositionally biased region" description="Basic and acidic residues" evidence="2">
    <location>
        <begin position="1991"/>
        <end position="2000"/>
    </location>
</feature>
<evidence type="ECO:0000256" key="1">
    <source>
        <dbReference type="SAM" id="Coils"/>
    </source>
</evidence>
<feature type="compositionally biased region" description="Basic and acidic residues" evidence="2">
    <location>
        <begin position="1162"/>
        <end position="1180"/>
    </location>
</feature>
<feature type="region of interest" description="Disordered" evidence="2">
    <location>
        <begin position="528"/>
        <end position="550"/>
    </location>
</feature>
<feature type="compositionally biased region" description="Basic and acidic residues" evidence="2">
    <location>
        <begin position="1825"/>
        <end position="1834"/>
    </location>
</feature>
<feature type="compositionally biased region" description="Basic and acidic residues" evidence="2">
    <location>
        <begin position="1578"/>
        <end position="1587"/>
    </location>
</feature>
<reference evidence="3" key="1">
    <citation type="submission" date="2014-11" db="EMBL/GenBank/DDBJ databases">
        <authorList>
            <person name="Otto D Thomas"/>
            <person name="Naeem Raeece"/>
        </authorList>
    </citation>
    <scope>NUCLEOTIDE SEQUENCE</scope>
</reference>
<feature type="compositionally biased region" description="Basic and acidic residues" evidence="2">
    <location>
        <begin position="2285"/>
        <end position="2295"/>
    </location>
</feature>
<feature type="compositionally biased region" description="Polar residues" evidence="2">
    <location>
        <begin position="1291"/>
        <end position="1305"/>
    </location>
</feature>
<feature type="compositionally biased region" description="Basic and acidic residues" evidence="2">
    <location>
        <begin position="3137"/>
        <end position="3152"/>
    </location>
</feature>
<feature type="compositionally biased region" description="Basic residues" evidence="2">
    <location>
        <begin position="1047"/>
        <end position="1067"/>
    </location>
</feature>
<feature type="compositionally biased region" description="Acidic residues" evidence="2">
    <location>
        <begin position="1835"/>
        <end position="1849"/>
    </location>
</feature>
<feature type="region of interest" description="Disordered" evidence="2">
    <location>
        <begin position="240"/>
        <end position="300"/>
    </location>
</feature>
<feature type="compositionally biased region" description="Basic and acidic residues" evidence="2">
    <location>
        <begin position="1856"/>
        <end position="1893"/>
    </location>
</feature>
<feature type="region of interest" description="Disordered" evidence="2">
    <location>
        <begin position="681"/>
        <end position="701"/>
    </location>
</feature>
<feature type="compositionally biased region" description="Polar residues" evidence="2">
    <location>
        <begin position="2105"/>
        <end position="2135"/>
    </location>
</feature>
<feature type="compositionally biased region" description="Polar residues" evidence="2">
    <location>
        <begin position="1360"/>
        <end position="1369"/>
    </location>
</feature>
<feature type="compositionally biased region" description="Basic and acidic residues" evidence="2">
    <location>
        <begin position="2322"/>
        <end position="2340"/>
    </location>
</feature>
<accession>A0A0G4I376</accession>
<feature type="region of interest" description="Disordered" evidence="2">
    <location>
        <begin position="1642"/>
        <end position="2219"/>
    </location>
</feature>
<feature type="compositionally biased region" description="Basic and acidic residues" evidence="2">
    <location>
        <begin position="2551"/>
        <end position="2561"/>
    </location>
</feature>
<feature type="region of interest" description="Disordered" evidence="2">
    <location>
        <begin position="1100"/>
        <end position="1316"/>
    </location>
</feature>
<feature type="coiled-coil region" evidence="1">
    <location>
        <begin position="619"/>
        <end position="666"/>
    </location>
</feature>
<feature type="compositionally biased region" description="Basic residues" evidence="2">
    <location>
        <begin position="2070"/>
        <end position="2087"/>
    </location>
</feature>
<feature type="compositionally biased region" description="Basic and acidic residues" evidence="2">
    <location>
        <begin position="1928"/>
        <end position="1945"/>
    </location>
</feature>
<feature type="compositionally biased region" description="Low complexity" evidence="2">
    <location>
        <begin position="1782"/>
        <end position="1791"/>
    </location>
</feature>
<feature type="compositionally biased region" description="Polar residues" evidence="2">
    <location>
        <begin position="1702"/>
        <end position="1728"/>
    </location>
</feature>
<feature type="compositionally biased region" description="Polar residues" evidence="2">
    <location>
        <begin position="2562"/>
        <end position="2571"/>
    </location>
</feature>
<feature type="compositionally biased region" description="Low complexity" evidence="2">
    <location>
        <begin position="929"/>
        <end position="941"/>
    </location>
</feature>
<feature type="compositionally biased region" description="Basic and acidic residues" evidence="2">
    <location>
        <begin position="1912"/>
        <end position="1921"/>
    </location>
</feature>